<gene>
    <name evidence="5" type="ORF">PYX00_003886</name>
</gene>
<dbReference type="GO" id="GO:0005524">
    <property type="term" value="F:ATP binding"/>
    <property type="evidence" value="ECO:0007669"/>
    <property type="project" value="UniProtKB-KW"/>
</dbReference>
<comment type="similarity">
    <text evidence="1">Belongs to the folylpolyglutamate synthase family.</text>
</comment>
<comment type="caution">
    <text evidence="5">The sequence shown here is derived from an EMBL/GenBank/DDBJ whole genome shotgun (WGS) entry which is preliminary data.</text>
</comment>
<evidence type="ECO:0000256" key="2">
    <source>
        <dbReference type="ARBA" id="ARBA00022598"/>
    </source>
</evidence>
<dbReference type="PANTHER" id="PTHR11136">
    <property type="entry name" value="FOLYLPOLYGLUTAMATE SYNTHASE-RELATED"/>
    <property type="match status" value="1"/>
</dbReference>
<evidence type="ECO:0000313" key="5">
    <source>
        <dbReference type="EMBL" id="KAL0276281.1"/>
    </source>
</evidence>
<evidence type="ECO:0000256" key="4">
    <source>
        <dbReference type="ARBA" id="ARBA00022840"/>
    </source>
</evidence>
<proteinExistence type="inferred from homology"/>
<dbReference type="GO" id="GO:0005739">
    <property type="term" value="C:mitochondrion"/>
    <property type="evidence" value="ECO:0007669"/>
    <property type="project" value="TreeGrafter"/>
</dbReference>
<dbReference type="GO" id="GO:0005829">
    <property type="term" value="C:cytosol"/>
    <property type="evidence" value="ECO:0007669"/>
    <property type="project" value="TreeGrafter"/>
</dbReference>
<sequence>MRSIFSRIKMAKDMLSPLYYSGVKKLHQTRERLNYENAVKKLNSLQSNASVLQLAKQAGRGNHVELSANVDSTVKYLKRSGITFEKLDKLSVIHVSGTKGKGTTCALCESILRHHGYRTGFFSSPHLVAAKERIRINGVPLSHQKFAEYFEEVYDGIYKHREGDDDMPPYFKFMTVMAFNVFIKEQVDVAIVEVGIGGEYDCTNFIRNPAVVGITSLGLDHTYLLGDTLPEIAWQKAGIMKAGTVAFTVIQKSQPAMEVLRERAENRKCDLYVCPNLDSYLWDASMYSFKQVDEIQSLNISLALQLANEWLKLQSPFIERKIIEKKLFSDEVTSLPWRNHSR</sequence>
<dbReference type="SUPFAM" id="SSF53623">
    <property type="entry name" value="MurD-like peptide ligases, catalytic domain"/>
    <property type="match status" value="1"/>
</dbReference>
<dbReference type="InterPro" id="IPR001645">
    <property type="entry name" value="Folylpolyglutamate_synth"/>
</dbReference>
<keyword evidence="3" id="KW-0547">Nucleotide-binding</keyword>
<dbReference type="AlphaFoldDB" id="A0AAW2I394"/>
<reference evidence="5" key="1">
    <citation type="journal article" date="2024" name="Gigascience">
        <title>Chromosome-level genome of the poultry shaft louse Menopon gallinae provides insight into the host-switching and adaptive evolution of parasitic lice.</title>
        <authorList>
            <person name="Xu Y."/>
            <person name="Ma L."/>
            <person name="Liu S."/>
            <person name="Liang Y."/>
            <person name="Liu Q."/>
            <person name="He Z."/>
            <person name="Tian L."/>
            <person name="Duan Y."/>
            <person name="Cai W."/>
            <person name="Li H."/>
            <person name="Song F."/>
        </authorList>
    </citation>
    <scope>NUCLEOTIDE SEQUENCE</scope>
    <source>
        <strain evidence="5">Cailab_2023a</strain>
    </source>
</reference>
<evidence type="ECO:0000256" key="3">
    <source>
        <dbReference type="ARBA" id="ARBA00022741"/>
    </source>
</evidence>
<protein>
    <recommendedName>
        <fullName evidence="6">Folylpoly-gamma-glutamate synthetase</fullName>
    </recommendedName>
</protein>
<dbReference type="NCBIfam" id="TIGR01499">
    <property type="entry name" value="folC"/>
    <property type="match status" value="1"/>
</dbReference>
<dbReference type="InterPro" id="IPR018109">
    <property type="entry name" value="Folylpolyglutamate_synth_CS"/>
</dbReference>
<organism evidence="5">
    <name type="scientific">Menopon gallinae</name>
    <name type="common">poultry shaft louse</name>
    <dbReference type="NCBI Taxonomy" id="328185"/>
    <lineage>
        <taxon>Eukaryota</taxon>
        <taxon>Metazoa</taxon>
        <taxon>Ecdysozoa</taxon>
        <taxon>Arthropoda</taxon>
        <taxon>Hexapoda</taxon>
        <taxon>Insecta</taxon>
        <taxon>Pterygota</taxon>
        <taxon>Neoptera</taxon>
        <taxon>Paraneoptera</taxon>
        <taxon>Psocodea</taxon>
        <taxon>Troctomorpha</taxon>
        <taxon>Phthiraptera</taxon>
        <taxon>Amblycera</taxon>
        <taxon>Menoponidae</taxon>
        <taxon>Menopon</taxon>
    </lineage>
</organism>
<dbReference type="PANTHER" id="PTHR11136:SF5">
    <property type="entry name" value="FOLYLPOLYGLUTAMATE SYNTHASE, MITOCHONDRIAL"/>
    <property type="match status" value="1"/>
</dbReference>
<name>A0AAW2I394_9NEOP</name>
<evidence type="ECO:0000256" key="1">
    <source>
        <dbReference type="ARBA" id="ARBA00008276"/>
    </source>
</evidence>
<keyword evidence="4" id="KW-0067">ATP-binding</keyword>
<dbReference type="InterPro" id="IPR036565">
    <property type="entry name" value="Mur-like_cat_sf"/>
</dbReference>
<dbReference type="GO" id="GO:0004326">
    <property type="term" value="F:tetrahydrofolylpolyglutamate synthase activity"/>
    <property type="evidence" value="ECO:0007669"/>
    <property type="project" value="InterPro"/>
</dbReference>
<dbReference type="Gene3D" id="3.40.1190.10">
    <property type="entry name" value="Mur-like, catalytic domain"/>
    <property type="match status" value="1"/>
</dbReference>
<dbReference type="EMBL" id="JARGDH010000002">
    <property type="protein sequence ID" value="KAL0276281.1"/>
    <property type="molecule type" value="Genomic_DNA"/>
</dbReference>
<keyword evidence="2" id="KW-0436">Ligase</keyword>
<evidence type="ECO:0008006" key="6">
    <source>
        <dbReference type="Google" id="ProtNLM"/>
    </source>
</evidence>
<accession>A0AAW2I394</accession>
<dbReference type="PROSITE" id="PS01011">
    <property type="entry name" value="FOLYLPOLYGLU_SYNT_1"/>
    <property type="match status" value="1"/>
</dbReference>
<dbReference type="EMBL" id="JARGDH010000002">
    <property type="protein sequence ID" value="KAL0276280.1"/>
    <property type="molecule type" value="Genomic_DNA"/>
</dbReference>